<comment type="catalytic activity">
    <reaction evidence="5">
        <text>Endonucleolytic cleavage of DNA to give specific double-stranded fragments with terminal 5'-phosphates.</text>
        <dbReference type="EC" id="3.1.21.4"/>
    </reaction>
</comment>
<protein>
    <recommendedName>
        <fullName evidence="6">type II site-specific deoxyribonuclease</fullName>
        <ecNumber evidence="6">3.1.21.4</ecNumber>
    </recommendedName>
</protein>
<evidence type="ECO:0000256" key="1">
    <source>
        <dbReference type="ARBA" id="ARBA00022722"/>
    </source>
</evidence>
<dbReference type="EMBL" id="JAWPFC010000015">
    <property type="protein sequence ID" value="MDW2893792.1"/>
    <property type="molecule type" value="Genomic_DNA"/>
</dbReference>
<name>A0AAJ2P759_9BACT</name>
<proteinExistence type="predicted"/>
<evidence type="ECO:0000313" key="7">
    <source>
        <dbReference type="EMBL" id="MDW2893792.1"/>
    </source>
</evidence>
<dbReference type="Proteomes" id="UP001286563">
    <property type="component" value="Unassembled WGS sequence"/>
</dbReference>
<evidence type="ECO:0000313" key="8">
    <source>
        <dbReference type="Proteomes" id="UP001286563"/>
    </source>
</evidence>
<dbReference type="GO" id="GO:0009036">
    <property type="term" value="F:type II site-specific deoxyribonuclease activity"/>
    <property type="evidence" value="ECO:0007669"/>
    <property type="project" value="InterPro"/>
</dbReference>
<evidence type="ECO:0000256" key="6">
    <source>
        <dbReference type="ARBA" id="ARBA00093790"/>
    </source>
</evidence>
<reference evidence="7" key="1">
    <citation type="submission" date="2023-10" db="EMBL/GenBank/DDBJ databases">
        <title>Genome sequences of Mycoplasma ovipneumoniae isolated from goats.</title>
        <authorList>
            <person name="Spergser J."/>
        </authorList>
    </citation>
    <scope>NUCLEOTIDE SEQUENCE</scope>
    <source>
        <strain evidence="7">168</strain>
    </source>
</reference>
<comment type="caution">
    <text evidence="7">The sequence shown here is derived from an EMBL/GenBank/DDBJ whole genome shotgun (WGS) entry which is preliminary data.</text>
</comment>
<dbReference type="GO" id="GO:0003677">
    <property type="term" value="F:DNA binding"/>
    <property type="evidence" value="ECO:0007669"/>
    <property type="project" value="InterPro"/>
</dbReference>
<sequence length="273" mass="32093">MDKLKQKSIEAIVESSISSFSILLEEKYTKEVDNPDGVINRKKNNPFIAELGEEFMFYSAFVRSFDSSFGKILENIGNNIAKLSYDVRKNVKSYLLPQQSQHVDYMISSYEKHTKPKVTDYNSFNCMIPHDTRSFEKDHVTDHYFYKKDTKEHFLIELKAGGDLDSKKAKTEKIALLQEYFILKNSLEENSQDTIKIFLATAYNSFGEGNIWKQDRVKQFFAEDELLIGRDYWNFVCDDKDGFDIVFKQYQKSCEHIKLSLERIKKLYFNDKK</sequence>
<keyword evidence="2" id="KW-0680">Restriction system</keyword>
<dbReference type="InterPro" id="IPR019045">
    <property type="entry name" value="Restrct_endonuc_II_HinfI"/>
</dbReference>
<evidence type="ECO:0000256" key="2">
    <source>
        <dbReference type="ARBA" id="ARBA00022747"/>
    </source>
</evidence>
<keyword evidence="3 7" id="KW-0255">Endonuclease</keyword>
<keyword evidence="4 7" id="KW-0378">Hydrolase</keyword>
<organism evidence="7 8">
    <name type="scientific">Mesomycoplasma ovipneumoniae</name>
    <dbReference type="NCBI Taxonomy" id="29562"/>
    <lineage>
        <taxon>Bacteria</taxon>
        <taxon>Bacillati</taxon>
        <taxon>Mycoplasmatota</taxon>
        <taxon>Mycoplasmoidales</taxon>
        <taxon>Metamycoplasmataceae</taxon>
        <taxon>Mesomycoplasma</taxon>
    </lineage>
</organism>
<keyword evidence="1" id="KW-0540">Nuclease</keyword>
<accession>A0AAJ2P759</accession>
<dbReference type="Pfam" id="PF09520">
    <property type="entry name" value="RE_TdeIII"/>
    <property type="match status" value="1"/>
</dbReference>
<evidence type="ECO:0000256" key="4">
    <source>
        <dbReference type="ARBA" id="ARBA00022801"/>
    </source>
</evidence>
<evidence type="ECO:0000256" key="3">
    <source>
        <dbReference type="ARBA" id="ARBA00022759"/>
    </source>
</evidence>
<dbReference type="GO" id="GO:0009307">
    <property type="term" value="P:DNA restriction-modification system"/>
    <property type="evidence" value="ECO:0007669"/>
    <property type="project" value="InterPro"/>
</dbReference>
<gene>
    <name evidence="7" type="ORF">R7U35_03715</name>
</gene>
<evidence type="ECO:0000256" key="5">
    <source>
        <dbReference type="ARBA" id="ARBA00093760"/>
    </source>
</evidence>
<dbReference type="EC" id="3.1.21.4" evidence="6"/>
<dbReference type="AlphaFoldDB" id="A0AAJ2P759"/>
<dbReference type="RefSeq" id="WP_318052522.1">
    <property type="nucleotide sequence ID" value="NZ_JAWPFA010000019.1"/>
</dbReference>